<feature type="transmembrane region" description="Helical" evidence="7">
    <location>
        <begin position="300"/>
        <end position="322"/>
    </location>
</feature>
<organism evidence="9">
    <name type="scientific">Daphnia magna</name>
    <dbReference type="NCBI Taxonomy" id="35525"/>
    <lineage>
        <taxon>Eukaryota</taxon>
        <taxon>Metazoa</taxon>
        <taxon>Ecdysozoa</taxon>
        <taxon>Arthropoda</taxon>
        <taxon>Crustacea</taxon>
        <taxon>Branchiopoda</taxon>
        <taxon>Diplostraca</taxon>
        <taxon>Cladocera</taxon>
        <taxon>Anomopoda</taxon>
        <taxon>Daphniidae</taxon>
        <taxon>Daphnia</taxon>
    </lineage>
</organism>
<evidence type="ECO:0000256" key="1">
    <source>
        <dbReference type="ARBA" id="ARBA00004141"/>
    </source>
</evidence>
<feature type="transmembrane region" description="Helical" evidence="7">
    <location>
        <begin position="233"/>
        <end position="257"/>
    </location>
</feature>
<feature type="transmembrane region" description="Helical" evidence="7">
    <location>
        <begin position="117"/>
        <end position="142"/>
    </location>
</feature>
<evidence type="ECO:0000256" key="6">
    <source>
        <dbReference type="ARBA" id="ARBA00023315"/>
    </source>
</evidence>
<protein>
    <recommendedName>
        <fullName evidence="7">Palmitoyltransferase</fullName>
        <ecNumber evidence="7">2.3.1.225</ecNumber>
    </recommendedName>
</protein>
<dbReference type="EMBL" id="LR009887">
    <property type="protein sequence ID" value="SVE79506.1"/>
    <property type="molecule type" value="mRNA"/>
</dbReference>
<reference evidence="9" key="1">
    <citation type="submission" date="2018-08" db="EMBL/GenBank/DDBJ databases">
        <authorList>
            <person name="Cornetti L."/>
        </authorList>
    </citation>
    <scope>NUCLEOTIDE SEQUENCE</scope>
    <source>
        <strain evidence="9">CA-CH-1</strain>
    </source>
</reference>
<dbReference type="AlphaFoldDB" id="A0A4Y7MGK5"/>
<keyword evidence="2 7" id="KW-0808">Transferase</keyword>
<comment type="similarity">
    <text evidence="7">Belongs to the DHHC palmitoyltransferase family.</text>
</comment>
<dbReference type="GO" id="GO:0016020">
    <property type="term" value="C:membrane"/>
    <property type="evidence" value="ECO:0007669"/>
    <property type="project" value="UniProtKB-SubCell"/>
</dbReference>
<comment type="domain">
    <text evidence="7">The DHHC domain is required for palmitoyltransferase activity.</text>
</comment>
<name>A0A4Y7MGK5_9CRUS</name>
<evidence type="ECO:0000256" key="4">
    <source>
        <dbReference type="ARBA" id="ARBA00022989"/>
    </source>
</evidence>
<dbReference type="Pfam" id="PF01529">
    <property type="entry name" value="DHHC"/>
    <property type="match status" value="1"/>
</dbReference>
<dbReference type="InterPro" id="IPR039859">
    <property type="entry name" value="PFA4/ZDH16/20/ERF2-like"/>
</dbReference>
<keyword evidence="3 7" id="KW-0812">Transmembrane</keyword>
<dbReference type="Pfam" id="PF09551">
    <property type="entry name" value="Spore_II_R"/>
    <property type="match status" value="1"/>
</dbReference>
<evidence type="ECO:0000256" key="2">
    <source>
        <dbReference type="ARBA" id="ARBA00022679"/>
    </source>
</evidence>
<keyword evidence="6 7" id="KW-0012">Acyltransferase</keyword>
<feature type="domain" description="Palmitoyltransferase DHHC" evidence="8">
    <location>
        <begin position="189"/>
        <end position="339"/>
    </location>
</feature>
<gene>
    <name evidence="9" type="primary">EOG090X06RJ</name>
</gene>
<feature type="transmembrane region" description="Helical" evidence="7">
    <location>
        <begin position="148"/>
        <end position="168"/>
    </location>
</feature>
<dbReference type="EC" id="2.3.1.225" evidence="7"/>
<dbReference type="InterPro" id="IPR001594">
    <property type="entry name" value="Palmitoyltrfase_DHHC"/>
</dbReference>
<evidence type="ECO:0000256" key="5">
    <source>
        <dbReference type="ARBA" id="ARBA00023136"/>
    </source>
</evidence>
<dbReference type="OrthoDB" id="331948at2759"/>
<comment type="catalytic activity">
    <reaction evidence="7">
        <text>L-cysteinyl-[protein] + hexadecanoyl-CoA = S-hexadecanoyl-L-cysteinyl-[protein] + CoA</text>
        <dbReference type="Rhea" id="RHEA:36683"/>
        <dbReference type="Rhea" id="RHEA-COMP:10131"/>
        <dbReference type="Rhea" id="RHEA-COMP:11032"/>
        <dbReference type="ChEBI" id="CHEBI:29950"/>
        <dbReference type="ChEBI" id="CHEBI:57287"/>
        <dbReference type="ChEBI" id="CHEBI:57379"/>
        <dbReference type="ChEBI" id="CHEBI:74151"/>
        <dbReference type="EC" id="2.3.1.225"/>
    </reaction>
</comment>
<comment type="subcellular location">
    <subcellularLocation>
        <location evidence="1">Membrane</location>
        <topology evidence="1">Multi-pass membrane protein</topology>
    </subcellularLocation>
</comment>
<sequence length="407" mass="46630">MEGSLFGQGVAMEKEKIASKLQNQSYFVSVLFHRLPFGCLSLDALQYCFLKMRIISKLFFVSNFVISKITRKQIWKKVRQKIGNIPHLSIDWDVLTDRFIEPVIWVVDHFADSLGKIFVSLVWLLIQFVVGVAYWIGLSFYWNISAELTIALVIFGHWILLNVVFHYYMALITPPGLPPDAEQIPHIKARCKKCQSVKPERTHHCSICRTCILRMDHHCPWLNNCVGHFNHRYFFLFMAYVVLGMIFLFIFGAPVIVHELSISDASEPIGYPVFHNGSHLLPVKQVEEVSPPRSRSLRRAVSVTVAILCAGILAALGALVGWHARLISRGETSIENLTNKDDREAKRLEGSTFVNPYDYGSYENWRIFLGLSEGRTWWCVFFPSVHPPRGDGISWCLKNDLTHVSYK</sequence>
<dbReference type="GO" id="GO:0019706">
    <property type="term" value="F:protein-cysteine S-palmitoyltransferase activity"/>
    <property type="evidence" value="ECO:0007669"/>
    <property type="project" value="UniProtKB-EC"/>
</dbReference>
<evidence type="ECO:0000256" key="7">
    <source>
        <dbReference type="RuleBase" id="RU079119"/>
    </source>
</evidence>
<accession>A0A4Y7MGK5</accession>
<dbReference type="PROSITE" id="PS50216">
    <property type="entry name" value="DHHC"/>
    <property type="match status" value="1"/>
</dbReference>
<dbReference type="InterPro" id="IPR014202">
    <property type="entry name" value="Spore_II_R"/>
</dbReference>
<keyword evidence="5 7" id="KW-0472">Membrane</keyword>
<dbReference type="PANTHER" id="PTHR12246">
    <property type="entry name" value="PALMITOYLTRANSFERASE ZDHHC16"/>
    <property type="match status" value="1"/>
</dbReference>
<evidence type="ECO:0000259" key="8">
    <source>
        <dbReference type="Pfam" id="PF01529"/>
    </source>
</evidence>
<evidence type="ECO:0000313" key="9">
    <source>
        <dbReference type="EMBL" id="SVE79506.1"/>
    </source>
</evidence>
<keyword evidence="4 7" id="KW-1133">Transmembrane helix</keyword>
<evidence type="ECO:0000256" key="3">
    <source>
        <dbReference type="ARBA" id="ARBA00022692"/>
    </source>
</evidence>
<proteinExistence type="evidence at transcript level"/>